<feature type="domain" description="L-asparaginase N-terminal" evidence="3">
    <location>
        <begin position="4"/>
        <end position="151"/>
    </location>
</feature>
<dbReference type="GO" id="GO:0004067">
    <property type="term" value="F:asparaginase activity"/>
    <property type="evidence" value="ECO:0007669"/>
    <property type="project" value="UniProtKB-UniRule"/>
</dbReference>
<reference evidence="5" key="1">
    <citation type="submission" date="2017-08" db="EMBL/GenBank/DDBJ databases">
        <title>A dynamic microbial community with high functional redundancy inhabits the cold, oxic subseafloor aquifer.</title>
        <authorList>
            <person name="Tully B.J."/>
            <person name="Wheat C.G."/>
            <person name="Glazer B.T."/>
            <person name="Huber J.A."/>
        </authorList>
    </citation>
    <scope>NUCLEOTIDE SEQUENCE [LARGE SCALE GENOMIC DNA]</scope>
</reference>
<evidence type="ECO:0000313" key="5">
    <source>
        <dbReference type="Proteomes" id="UP000218767"/>
    </source>
</evidence>
<dbReference type="Proteomes" id="UP000218767">
    <property type="component" value="Unassembled WGS sequence"/>
</dbReference>
<dbReference type="EMBL" id="NVUL01000067">
    <property type="protein sequence ID" value="PCI75803.1"/>
    <property type="molecule type" value="Genomic_DNA"/>
</dbReference>
<dbReference type="PIRSF" id="PIRSF001220">
    <property type="entry name" value="L-ASNase_gatD"/>
    <property type="match status" value="1"/>
</dbReference>
<dbReference type="InterPro" id="IPR037152">
    <property type="entry name" value="L-asparaginase_N_sf"/>
</dbReference>
<protein>
    <submittedName>
        <fullName evidence="4">Asparaginase</fullName>
    </submittedName>
</protein>
<dbReference type="PRINTS" id="PR00139">
    <property type="entry name" value="ASNGLNASE"/>
</dbReference>
<dbReference type="PIRSF" id="PIRSF500176">
    <property type="entry name" value="L_ASNase"/>
    <property type="match status" value="1"/>
</dbReference>
<dbReference type="PANTHER" id="PTHR11707:SF28">
    <property type="entry name" value="60 KDA LYSOPHOSPHOLIPASE"/>
    <property type="match status" value="1"/>
</dbReference>
<dbReference type="InterPro" id="IPR027474">
    <property type="entry name" value="L-asparaginase_N"/>
</dbReference>
<dbReference type="PANTHER" id="PTHR11707">
    <property type="entry name" value="L-ASPARAGINASE"/>
    <property type="match status" value="1"/>
</dbReference>
<dbReference type="SUPFAM" id="SSF53774">
    <property type="entry name" value="Glutaminase/Asparaginase"/>
    <property type="match status" value="1"/>
</dbReference>
<feature type="binding site" evidence="2">
    <location>
        <position position="54"/>
    </location>
    <ligand>
        <name>substrate</name>
    </ligand>
</feature>
<accession>A0A2A4WZN6</accession>
<feature type="active site" description="O-isoaspartyl threonine intermediate" evidence="1">
    <location>
        <position position="12"/>
    </location>
</feature>
<dbReference type="PROSITE" id="PS51732">
    <property type="entry name" value="ASN_GLN_ASE_3"/>
    <property type="match status" value="1"/>
</dbReference>
<organism evidence="4 5">
    <name type="scientific">SAR86 cluster bacterium</name>
    <dbReference type="NCBI Taxonomy" id="2030880"/>
    <lineage>
        <taxon>Bacteria</taxon>
        <taxon>Pseudomonadati</taxon>
        <taxon>Pseudomonadota</taxon>
        <taxon>Gammaproteobacteria</taxon>
        <taxon>SAR86 cluster</taxon>
    </lineage>
</organism>
<evidence type="ECO:0000259" key="3">
    <source>
        <dbReference type="Pfam" id="PF00710"/>
    </source>
</evidence>
<sequence>MSVIRIFTAGGTIDKIYFDAKSSYEVGPPNITEVLSGLNLSVVYEVVSLMQKDSLEMTDADREAIHHAVSETIEDMIIITHGTDTMTNTAKVLSDIPNKTIVLTGALSPALFKNSDAMFNIGAALTAAQTKHAGVYIAMNGVIFDHDKVRKDVENNRFVAL</sequence>
<dbReference type="AlphaFoldDB" id="A0A2A4WZN6"/>
<feature type="binding site" evidence="2">
    <location>
        <begin position="83"/>
        <end position="84"/>
    </location>
    <ligand>
        <name>substrate</name>
    </ligand>
</feature>
<evidence type="ECO:0000313" key="4">
    <source>
        <dbReference type="EMBL" id="PCI75803.1"/>
    </source>
</evidence>
<dbReference type="InterPro" id="IPR036152">
    <property type="entry name" value="Asp/glu_Ase-like_sf"/>
</dbReference>
<dbReference type="InterPro" id="IPR006034">
    <property type="entry name" value="Asparaginase/glutaminase-like"/>
</dbReference>
<proteinExistence type="predicted"/>
<dbReference type="Pfam" id="PF00710">
    <property type="entry name" value="Asparaginase"/>
    <property type="match status" value="1"/>
</dbReference>
<comment type="caution">
    <text evidence="4">The sequence shown here is derived from an EMBL/GenBank/DDBJ whole genome shotgun (WGS) entry which is preliminary data.</text>
</comment>
<dbReference type="Gene3D" id="3.40.50.1170">
    <property type="entry name" value="L-asparaginase, N-terminal domain"/>
    <property type="match status" value="1"/>
</dbReference>
<evidence type="ECO:0000256" key="1">
    <source>
        <dbReference type="PIRSR" id="PIRSR001220-1"/>
    </source>
</evidence>
<name>A0A2A4WZN6_9GAMM</name>
<gene>
    <name evidence="4" type="ORF">COB20_12095</name>
</gene>
<evidence type="ECO:0000256" key="2">
    <source>
        <dbReference type="PIRSR" id="PIRSR001220-2"/>
    </source>
</evidence>